<dbReference type="GO" id="GO:0032982">
    <property type="term" value="C:myosin filament"/>
    <property type="evidence" value="ECO:0007669"/>
    <property type="project" value="UniProtKB-KW"/>
</dbReference>
<dbReference type="Pfam" id="PF01576">
    <property type="entry name" value="Myosin_tail_1"/>
    <property type="match status" value="1"/>
</dbReference>
<evidence type="ECO:0000256" key="9">
    <source>
        <dbReference type="ARBA" id="ARBA00022860"/>
    </source>
</evidence>
<evidence type="ECO:0000256" key="10">
    <source>
        <dbReference type="ARBA" id="ARBA00023054"/>
    </source>
</evidence>
<evidence type="ECO:0000256" key="12">
    <source>
        <dbReference type="ARBA" id="ARBA00023175"/>
    </source>
</evidence>
<dbReference type="Gene3D" id="1.20.120.720">
    <property type="entry name" value="Myosin VI head, motor domain, U50 subdomain"/>
    <property type="match status" value="1"/>
</dbReference>
<dbReference type="CDD" id="cd01377">
    <property type="entry name" value="MYSc_class_II"/>
    <property type="match status" value="1"/>
</dbReference>
<evidence type="ECO:0000256" key="8">
    <source>
        <dbReference type="ARBA" id="ARBA00022840"/>
    </source>
</evidence>
<evidence type="ECO:0000259" key="18">
    <source>
        <dbReference type="PROSITE" id="PS51844"/>
    </source>
</evidence>
<keyword evidence="12 15" id="KW-0505">Motor protein</keyword>
<keyword evidence="9" id="KW-0112">Calmodulin-binding</keyword>
<accession>A0AAZ3RYH7</accession>
<feature type="region of interest" description="Actin-binding" evidence="15">
    <location>
        <begin position="644"/>
        <end position="666"/>
    </location>
</feature>
<dbReference type="FunFam" id="1.20.5.340:FF:000003">
    <property type="entry name" value="Myosin heavy chain"/>
    <property type="match status" value="1"/>
</dbReference>
<dbReference type="FunFam" id="1.20.5.370:FF:000008">
    <property type="entry name" value="Myosin heavy chain"/>
    <property type="match status" value="1"/>
</dbReference>
<reference evidence="19" key="3">
    <citation type="submission" date="2025-09" db="UniProtKB">
        <authorList>
            <consortium name="Ensembl"/>
        </authorList>
    </citation>
    <scope>IDENTIFICATION</scope>
</reference>
<dbReference type="GO" id="GO:0051015">
    <property type="term" value="F:actin filament binding"/>
    <property type="evidence" value="ECO:0007669"/>
    <property type="project" value="InterPro"/>
</dbReference>
<dbReference type="FunFam" id="3.40.850.10:FF:000115">
    <property type="entry name" value="Myosin heavy polypeptide 6"/>
    <property type="match status" value="1"/>
</dbReference>
<dbReference type="FunFam" id="1.20.5.370:FF:000002">
    <property type="entry name" value="Myosin heavy chain"/>
    <property type="match status" value="1"/>
</dbReference>
<comment type="subcellular location">
    <subcellularLocation>
        <location evidence="1">Cytoplasm</location>
        <location evidence="1">Myofibril</location>
    </subcellularLocation>
</comment>
<evidence type="ECO:0000259" key="17">
    <source>
        <dbReference type="PROSITE" id="PS51456"/>
    </source>
</evidence>
<evidence type="ECO:0000256" key="4">
    <source>
        <dbReference type="ARBA" id="ARBA00022481"/>
    </source>
</evidence>
<dbReference type="Gene3D" id="1.20.5.1160">
    <property type="entry name" value="Vasodilator-stimulated phosphoprotein"/>
    <property type="match status" value="1"/>
</dbReference>
<dbReference type="GO" id="GO:0030016">
    <property type="term" value="C:myofibril"/>
    <property type="evidence" value="ECO:0007669"/>
    <property type="project" value="UniProtKB-SubCell"/>
</dbReference>
<reference evidence="19" key="2">
    <citation type="submission" date="2025-08" db="UniProtKB">
        <authorList>
            <consortium name="Ensembl"/>
        </authorList>
    </citation>
    <scope>IDENTIFICATION</scope>
</reference>
<feature type="domain" description="Myosin N-terminal SH3-like" evidence="18">
    <location>
        <begin position="32"/>
        <end position="81"/>
    </location>
</feature>
<evidence type="ECO:0000256" key="6">
    <source>
        <dbReference type="ARBA" id="ARBA00022553"/>
    </source>
</evidence>
<dbReference type="FunFam" id="1.20.5.370:FF:000001">
    <property type="entry name" value="Myosin heavy chain"/>
    <property type="match status" value="1"/>
</dbReference>
<dbReference type="GO" id="GO:0045214">
    <property type="term" value="P:sarcomere organization"/>
    <property type="evidence" value="ECO:0007669"/>
    <property type="project" value="TreeGrafter"/>
</dbReference>
<keyword evidence="5" id="KW-0963">Cytoplasm</keyword>
<keyword evidence="4" id="KW-0488">Methylation</keyword>
<dbReference type="FunFam" id="1.20.120.720:FF:000001">
    <property type="entry name" value="Myosin heavy chain, muscle"/>
    <property type="match status" value="1"/>
</dbReference>
<dbReference type="FunFam" id="1.20.5.340:FF:000004">
    <property type="entry name" value="Myosin heavy chain"/>
    <property type="match status" value="1"/>
</dbReference>
<feature type="domain" description="Myosin motor" evidence="17">
    <location>
        <begin position="85"/>
        <end position="767"/>
    </location>
</feature>
<keyword evidence="8 15" id="KW-0067">ATP-binding</keyword>
<dbReference type="GO" id="GO:0007512">
    <property type="term" value="P:adult heart development"/>
    <property type="evidence" value="ECO:0007669"/>
    <property type="project" value="TreeGrafter"/>
</dbReference>
<evidence type="ECO:0000256" key="2">
    <source>
        <dbReference type="ARBA" id="ARBA00008314"/>
    </source>
</evidence>
<dbReference type="Gene3D" id="1.20.5.370">
    <property type="match status" value="5"/>
</dbReference>
<dbReference type="PRINTS" id="PR00193">
    <property type="entry name" value="MYOSINHEAVY"/>
</dbReference>
<dbReference type="GeneTree" id="ENSGT00940000154805"/>
<sequence length="1928" mass="221974">MGDMVMEEFGAAAPFLRKPDKERMECQTRPFDIKRECYVPDPEVEYVKGTITTRDGDKITVNTEFGKTVVVKEIDCHPQNPPKFDKIEDMAMFTFLHEPAVLFNLKERYAAWMIYTYSGLFCVTVNPYKWLPVYDQSVVNAYRGKKRTEAPPHVFSVSDNAYQYMLSDRENQSVLITGESGAGKTVNTKRVIQYFASIAAVAGKKKTGRLQGTLEDQIIQANPALEAFGNAKTIRNDNSSRFGKFIRIHFGVTGKLSSADIETYLLEKSRVTFQLKAERDYHIFYQILSQKKPELLEMLLITSNPYDYAFISQGEIKVTSIDDSDELMATDDAFNVLGFSQEEINGIYKLTGAIMHYGNMKFKNKQREEQAESDGTEDVDKVAYLMCLNSADLVKGLCHPRVKVGNEWVTKGQSVDQVYYSIGALSKKIYENMFLWMVIRINLTLDTKNARQHYIGVLDIAGFEIFDFNTFEQLCINFTNEKLQQFFNHHMFVLEQEEYKKEGIVWEFIDFGMDLAACIDLIERPMGIMSILEEECMFPKASDSTFKAKLYDTHLGKNACFQKPKIVKGRPEAHFSLVHYAGTVDYNIGNWLVKNKDPLNETVVGLFQKSSLKFLSNLFASYAGAEGGTICFYLQTLQTTKENLGKLMTNLRSTHPHFVRCLIPNETKTPGAMENPLVMHQLRCNGVLEGIRICRKGFPNRILYADFKQRYRILNPNAIPEGQFIDNVKAAEKLLGSLDIDHTQYRLGHTKVFFKAGLLGTLEEMRDDRLALIITGMQARARGLLARIEFQKIVDRRDALLVIQWNIRAFMGVKNWPWMKMFFKIKPLLVSAETEKEMANMKEEFLKLKELFAKTDARRKELEEKMVSLLQEKNDLQMAVLSSEDTLGDAEERCEGLIKNKIQLEAKAKELTERLEDEEEMNSELTAKKRKLEDECSELKKDIDDLELTLAKVEKEKHATENKVKNLTEEMAALDEIIAKLTKEKKALQEAHQQTLDDLQSEEDKVNTLTKAKAKLEQQVDDLEGSLEQEKKVRMDLERAKRKLEGDLKLTQESLMDLENDKQQMEERMKKKDFEMSQLSSKIEDEQAMSAQLQKKLKELQARIEELEEELEAERAARAKVEKQRADLARELEEISERLEEAGGATASQIEMNKKREAEFQKVRRDLEEATLQHEATAATLRKKNADSVADLGEQIDNLQRVKQKLEKEKSELRLELDDVVSNMEQIVKTKTNLEKMCRTLEDQMSEYRTKAEEGQRSINDFTMQKAKLQTENGELARQLEEKDSLVSQLTRGKQSNVQQIEDLKRQLEEEVKAKNALAHAVQSARHDSDLLREQYEEEQEAKAELQRGMSKANAEVAQWRTKYETDAIQKTEELEEAKKKLAQRLQDAEEAVEAVNAKCSSLEKTKHRLQNEIEDLMVDVERSNAAAAALDKKQRNFDKVLAEWKQKFEESQTELESSQKEARSLSTELFKLKNSYEESLDHLETMKRENKNLQEEISDLTEQLGEGGKSIHELEKVRKQLEQEKAEIQTALEEAEGSLEHEEGKILRAQLEYNQVKADIERKLVEKDEEMEMNKRNQQRVVDTLQSSLESETRSRNEALRLKKKMEGDLNEMEIQLSQANRQAGEAQKQLKGLHAHLKDSQLQLDDALRGGDDLKENIAIVERRNNLMQAELDELRAMVEQTERGRKLAEQELLDVSERVQLLHSQNTSLLSQKKKLEGDTSQLQNEVEEAVQECRNAEEKAKKAITDAAMMAEELKKEQDTSSHLERMKKNMEQTIKDLQHRLDEAEQIAMKGGKKQIQKLEARVRELETEVESEQRRSGDSVKGVRKYERRIKELTYQTEEDRKNLSRLQDLVDKLQLKVKSFKRTAEEAEEQANSNLGKFRKIQHELDEAEERADIAESQVNKMRAKSRDVGSKVSSCCFNLQ</sequence>
<evidence type="ECO:0000256" key="3">
    <source>
        <dbReference type="ARBA" id="ARBA00022433"/>
    </source>
</evidence>
<dbReference type="Pfam" id="PF00063">
    <property type="entry name" value="Myosin_head"/>
    <property type="match status" value="1"/>
</dbReference>
<dbReference type="FunFam" id="1.20.5.370:FF:000003">
    <property type="entry name" value="Myosin heavy chain"/>
    <property type="match status" value="1"/>
</dbReference>
<dbReference type="GO" id="GO:0000146">
    <property type="term" value="F:microfilament motor activity"/>
    <property type="evidence" value="ECO:0007669"/>
    <property type="project" value="TreeGrafter"/>
</dbReference>
<proteinExistence type="inferred from homology"/>
<evidence type="ECO:0000256" key="15">
    <source>
        <dbReference type="PROSITE-ProRule" id="PRU00782"/>
    </source>
</evidence>
<evidence type="ECO:0000256" key="1">
    <source>
        <dbReference type="ARBA" id="ARBA00004657"/>
    </source>
</evidence>
<dbReference type="PANTHER" id="PTHR45615">
    <property type="entry name" value="MYOSIN HEAVY CHAIN, NON-MUSCLE"/>
    <property type="match status" value="1"/>
</dbReference>
<dbReference type="InterPro" id="IPR004009">
    <property type="entry name" value="SH3_Myosin"/>
</dbReference>
<dbReference type="PANTHER" id="PTHR45615:SF15">
    <property type="entry name" value="MYOSIN HEAVY CHAIN 7-RELATED"/>
    <property type="match status" value="1"/>
</dbReference>
<dbReference type="Ensembl" id="ENSOTST00005134584.1">
    <property type="protein sequence ID" value="ENSOTSP00005146561.1"/>
    <property type="gene ID" value="ENSOTSG00005067853.1"/>
</dbReference>
<dbReference type="Gene3D" id="1.20.58.530">
    <property type="match status" value="1"/>
</dbReference>
<dbReference type="InterPro" id="IPR014751">
    <property type="entry name" value="XRCC4-like_C"/>
</dbReference>
<dbReference type="FunFam" id="1.20.5.340:FF:000006">
    <property type="entry name" value="Myosin heavy chain"/>
    <property type="match status" value="1"/>
</dbReference>
<keyword evidence="10 16" id="KW-0175">Coiled coil</keyword>
<dbReference type="GO" id="GO:0005524">
    <property type="term" value="F:ATP binding"/>
    <property type="evidence" value="ECO:0007669"/>
    <property type="project" value="UniProtKB-UniRule"/>
</dbReference>
<dbReference type="FunFam" id="1.20.5.4820:FF:000001">
    <property type="entry name" value="Myosin heavy chain"/>
    <property type="match status" value="1"/>
</dbReference>
<dbReference type="InterPro" id="IPR008989">
    <property type="entry name" value="Myosin_S1_N"/>
</dbReference>
<dbReference type="FunFam" id="1.20.5.370:FF:000007">
    <property type="entry name" value="Myosin heavy chain"/>
    <property type="match status" value="1"/>
</dbReference>
<evidence type="ECO:0000256" key="11">
    <source>
        <dbReference type="ARBA" id="ARBA00023123"/>
    </source>
</evidence>
<dbReference type="SUPFAM" id="SSF90257">
    <property type="entry name" value="Myosin rod fragments"/>
    <property type="match status" value="5"/>
</dbReference>
<dbReference type="InterPro" id="IPR036961">
    <property type="entry name" value="Kinesin_motor_dom_sf"/>
</dbReference>
<dbReference type="PROSITE" id="PS51456">
    <property type="entry name" value="MYOSIN_MOTOR"/>
    <property type="match status" value="1"/>
</dbReference>
<dbReference type="SMART" id="SM00242">
    <property type="entry name" value="MYSc"/>
    <property type="match status" value="1"/>
</dbReference>
<evidence type="ECO:0000256" key="5">
    <source>
        <dbReference type="ARBA" id="ARBA00022490"/>
    </source>
</evidence>
<dbReference type="FunFam" id="1.20.58.530:FF:000001">
    <property type="entry name" value="Myosin heavy chain"/>
    <property type="match status" value="1"/>
</dbReference>
<dbReference type="GO" id="GO:0030049">
    <property type="term" value="P:muscle filament sliding"/>
    <property type="evidence" value="ECO:0007669"/>
    <property type="project" value="TreeGrafter"/>
</dbReference>
<dbReference type="GO" id="GO:0060048">
    <property type="term" value="P:cardiac muscle contraction"/>
    <property type="evidence" value="ECO:0007669"/>
    <property type="project" value="TreeGrafter"/>
</dbReference>
<gene>
    <name evidence="19" type="primary">MYH6</name>
</gene>
<feature type="coiled-coil region" evidence="16">
    <location>
        <begin position="831"/>
        <end position="1912"/>
    </location>
</feature>
<dbReference type="Pfam" id="PF02736">
    <property type="entry name" value="Myosin_N"/>
    <property type="match status" value="1"/>
</dbReference>
<dbReference type="Gene3D" id="2.30.30.360">
    <property type="entry name" value="Myosin S1 fragment, N-terminal"/>
    <property type="match status" value="1"/>
</dbReference>
<evidence type="ECO:0000256" key="13">
    <source>
        <dbReference type="ARBA" id="ARBA00023179"/>
    </source>
</evidence>
<dbReference type="PROSITE" id="PS51844">
    <property type="entry name" value="SH3_LIKE"/>
    <property type="match status" value="1"/>
</dbReference>
<dbReference type="Gene3D" id="1.20.5.4820">
    <property type="match status" value="1"/>
</dbReference>
<dbReference type="SUPFAM" id="SSF57997">
    <property type="entry name" value="Tropomyosin"/>
    <property type="match status" value="1"/>
</dbReference>
<keyword evidence="7 15" id="KW-0547">Nucleotide-binding</keyword>
<dbReference type="FunFam" id="3.40.850.10:FF:000101">
    <property type="entry name" value="Slow myosin heavy chain 2"/>
    <property type="match status" value="1"/>
</dbReference>
<keyword evidence="14 15" id="KW-0009">Actin-binding</keyword>
<keyword evidence="3" id="KW-0787">Thick filament</keyword>
<dbReference type="InterPro" id="IPR001609">
    <property type="entry name" value="Myosin_head_motor_dom-like"/>
</dbReference>
<protein>
    <submittedName>
        <fullName evidence="19">Uncharacterized protein</fullName>
    </submittedName>
</protein>
<feature type="binding site" evidence="15">
    <location>
        <begin position="178"/>
        <end position="185"/>
    </location>
    <ligand>
        <name>ATP</name>
        <dbReference type="ChEBI" id="CHEBI:30616"/>
    </ligand>
</feature>
<keyword evidence="20" id="KW-1185">Reference proteome</keyword>
<evidence type="ECO:0000256" key="16">
    <source>
        <dbReference type="SAM" id="Coils"/>
    </source>
</evidence>
<dbReference type="SUPFAM" id="SSF52540">
    <property type="entry name" value="P-loop containing nucleoside triphosphate hydrolases"/>
    <property type="match status" value="1"/>
</dbReference>
<dbReference type="GO" id="GO:0016460">
    <property type="term" value="C:myosin II complex"/>
    <property type="evidence" value="ECO:0007669"/>
    <property type="project" value="TreeGrafter"/>
</dbReference>
<dbReference type="FunFam" id="1.20.5.340:FF:000013">
    <property type="entry name" value="Myosin heavy chain"/>
    <property type="match status" value="1"/>
</dbReference>
<dbReference type="Gene3D" id="1.20.5.340">
    <property type="match status" value="4"/>
</dbReference>
<dbReference type="FunFam" id="2.30.30.360:FF:000001">
    <property type="entry name" value="Myosin heavy chain"/>
    <property type="match status" value="1"/>
</dbReference>
<dbReference type="FunFam" id="1.20.5.340:FF:000002">
    <property type="entry name" value="Myosin heavy chain"/>
    <property type="match status" value="1"/>
</dbReference>
<dbReference type="GO" id="GO:0005516">
    <property type="term" value="F:calmodulin binding"/>
    <property type="evidence" value="ECO:0007669"/>
    <property type="project" value="UniProtKB-KW"/>
</dbReference>
<dbReference type="PROSITE" id="PS50096">
    <property type="entry name" value="IQ"/>
    <property type="match status" value="1"/>
</dbReference>
<reference evidence="20" key="1">
    <citation type="journal article" date="2018" name="PLoS ONE">
        <title>Chinook salmon (Oncorhynchus tshawytscha) genome and transcriptome.</title>
        <authorList>
            <person name="Christensen K.A."/>
            <person name="Leong J.S."/>
            <person name="Sakhrani D."/>
            <person name="Biagi C.A."/>
            <person name="Minkley D.R."/>
            <person name="Withler R.E."/>
            <person name="Rondeau E.B."/>
            <person name="Koop B.F."/>
            <person name="Devlin R.H."/>
        </authorList>
    </citation>
    <scope>NUCLEOTIDE SEQUENCE [LARGE SCALE GENOMIC DNA]</scope>
</reference>
<keyword evidence="11 15" id="KW-0518">Myosin</keyword>
<dbReference type="Gene3D" id="1.10.10.820">
    <property type="match status" value="1"/>
</dbReference>
<evidence type="ECO:0000313" key="20">
    <source>
        <dbReference type="Proteomes" id="UP000694402"/>
    </source>
</evidence>
<name>A0AAZ3RYH7_ONCTS</name>
<dbReference type="InterPro" id="IPR002928">
    <property type="entry name" value="Myosin_tail"/>
</dbReference>
<evidence type="ECO:0000313" key="19">
    <source>
        <dbReference type="Ensembl" id="ENSOTSP00005146561.1"/>
    </source>
</evidence>
<comment type="similarity">
    <text evidence="2 15">Belongs to the TRAFAC class myosin-kinesin ATPase superfamily. Myosin family.</text>
</comment>
<keyword evidence="13" id="KW-0514">Muscle protein</keyword>
<keyword evidence="6" id="KW-0597">Phosphoprotein</keyword>
<dbReference type="Gene3D" id="6.10.250.2420">
    <property type="match status" value="1"/>
</dbReference>
<dbReference type="Proteomes" id="UP000694402">
    <property type="component" value="Unassembled WGS sequence"/>
</dbReference>
<dbReference type="Gene3D" id="3.40.850.10">
    <property type="entry name" value="Kinesin motor domain"/>
    <property type="match status" value="1"/>
</dbReference>
<dbReference type="FunFam" id="1.10.10.820:FF:000001">
    <property type="entry name" value="Myosin heavy chain"/>
    <property type="match status" value="1"/>
</dbReference>
<evidence type="ECO:0000256" key="7">
    <source>
        <dbReference type="ARBA" id="ARBA00022741"/>
    </source>
</evidence>
<evidence type="ECO:0000256" key="14">
    <source>
        <dbReference type="ARBA" id="ARBA00023203"/>
    </source>
</evidence>
<dbReference type="InterPro" id="IPR027417">
    <property type="entry name" value="P-loop_NTPase"/>
</dbReference>
<organism evidence="19 20">
    <name type="scientific">Oncorhynchus tshawytscha</name>
    <name type="common">Chinook salmon</name>
    <name type="synonym">Salmo tshawytscha</name>
    <dbReference type="NCBI Taxonomy" id="74940"/>
    <lineage>
        <taxon>Eukaryota</taxon>
        <taxon>Metazoa</taxon>
        <taxon>Chordata</taxon>
        <taxon>Craniata</taxon>
        <taxon>Vertebrata</taxon>
        <taxon>Euteleostomi</taxon>
        <taxon>Actinopterygii</taxon>
        <taxon>Neopterygii</taxon>
        <taxon>Teleostei</taxon>
        <taxon>Protacanthopterygii</taxon>
        <taxon>Salmoniformes</taxon>
        <taxon>Salmonidae</taxon>
        <taxon>Salmoninae</taxon>
        <taxon>Oncorhynchus</taxon>
    </lineage>
</organism>